<evidence type="ECO:0000256" key="1">
    <source>
        <dbReference type="ARBA" id="ARBA00006676"/>
    </source>
</evidence>
<dbReference type="InterPro" id="IPR006329">
    <property type="entry name" value="AMPD"/>
</dbReference>
<sequence>MRKKRSSVCNSDAQKIMHARKRLDACSEPLNFIFWARRSVVTGFDSVDDESKYNEHMFSYKSPTPDQWTLEQNPPYSYYLYYMYANIMILNNLRKERGMSTFLFRPHCGEAGSITHLVSAFLTADNISHGLNLKKVRKRHLTVK</sequence>
<evidence type="ECO:0000313" key="3">
    <source>
        <dbReference type="EMBL" id="PIO26902.1"/>
    </source>
</evidence>
<accession>A0A2G9RG53</accession>
<dbReference type="Gene3D" id="3.20.20.140">
    <property type="entry name" value="Metal-dependent hydrolases"/>
    <property type="match status" value="1"/>
</dbReference>
<dbReference type="OrthoDB" id="1723809at2759"/>
<proteinExistence type="inferred from homology"/>
<dbReference type="Pfam" id="PF19326">
    <property type="entry name" value="AMP_deaminase"/>
    <property type="match status" value="1"/>
</dbReference>
<dbReference type="PANTHER" id="PTHR11359">
    <property type="entry name" value="AMP DEAMINASE"/>
    <property type="match status" value="1"/>
</dbReference>
<dbReference type="AlphaFoldDB" id="A0A2G9RG53"/>
<comment type="similarity">
    <text evidence="1">Belongs to the metallo-dependent hydrolases superfamily. Adenosine and AMP deaminases family.</text>
</comment>
<organism evidence="3 4">
    <name type="scientific">Aquarana catesbeiana</name>
    <name type="common">American bullfrog</name>
    <name type="synonym">Rana catesbeiana</name>
    <dbReference type="NCBI Taxonomy" id="8400"/>
    <lineage>
        <taxon>Eukaryota</taxon>
        <taxon>Metazoa</taxon>
        <taxon>Chordata</taxon>
        <taxon>Craniata</taxon>
        <taxon>Vertebrata</taxon>
        <taxon>Euteleostomi</taxon>
        <taxon>Amphibia</taxon>
        <taxon>Batrachia</taxon>
        <taxon>Anura</taxon>
        <taxon>Neobatrachia</taxon>
        <taxon>Ranoidea</taxon>
        <taxon>Ranidae</taxon>
        <taxon>Aquarana</taxon>
    </lineage>
</organism>
<dbReference type="InterPro" id="IPR032466">
    <property type="entry name" value="Metal_Hydrolase"/>
</dbReference>
<dbReference type="GO" id="GO:0005829">
    <property type="term" value="C:cytosol"/>
    <property type="evidence" value="ECO:0007669"/>
    <property type="project" value="TreeGrafter"/>
</dbReference>
<dbReference type="GO" id="GO:0003876">
    <property type="term" value="F:AMP deaminase activity"/>
    <property type="evidence" value="ECO:0007669"/>
    <property type="project" value="InterPro"/>
</dbReference>
<dbReference type="Proteomes" id="UP000228934">
    <property type="component" value="Unassembled WGS sequence"/>
</dbReference>
<protein>
    <submittedName>
        <fullName evidence="3">Uncharacterized protein</fullName>
    </submittedName>
</protein>
<evidence type="ECO:0000313" key="4">
    <source>
        <dbReference type="Proteomes" id="UP000228934"/>
    </source>
</evidence>
<reference evidence="4" key="1">
    <citation type="journal article" date="2017" name="Nat. Commun.">
        <title>The North American bullfrog draft genome provides insight into hormonal regulation of long noncoding RNA.</title>
        <authorList>
            <person name="Hammond S.A."/>
            <person name="Warren R.L."/>
            <person name="Vandervalk B.P."/>
            <person name="Kucuk E."/>
            <person name="Khan H."/>
            <person name="Gibb E.A."/>
            <person name="Pandoh P."/>
            <person name="Kirk H."/>
            <person name="Zhao Y."/>
            <person name="Jones M."/>
            <person name="Mungall A.J."/>
            <person name="Coope R."/>
            <person name="Pleasance S."/>
            <person name="Moore R.A."/>
            <person name="Holt R.A."/>
            <person name="Round J.M."/>
            <person name="Ohora S."/>
            <person name="Walle B.V."/>
            <person name="Veldhoen N."/>
            <person name="Helbing C.C."/>
            <person name="Birol I."/>
        </authorList>
    </citation>
    <scope>NUCLEOTIDE SEQUENCE [LARGE SCALE GENOMIC DNA]</scope>
</reference>
<dbReference type="SUPFAM" id="SSF51556">
    <property type="entry name" value="Metallo-dependent hydrolases"/>
    <property type="match status" value="1"/>
</dbReference>
<dbReference type="GO" id="GO:0046033">
    <property type="term" value="P:AMP metabolic process"/>
    <property type="evidence" value="ECO:0007669"/>
    <property type="project" value="TreeGrafter"/>
</dbReference>
<name>A0A2G9RG53_AQUCT</name>
<evidence type="ECO:0000256" key="2">
    <source>
        <dbReference type="ARBA" id="ARBA00023080"/>
    </source>
</evidence>
<keyword evidence="4" id="KW-1185">Reference proteome</keyword>
<dbReference type="GO" id="GO:0032264">
    <property type="term" value="P:IMP salvage"/>
    <property type="evidence" value="ECO:0007669"/>
    <property type="project" value="InterPro"/>
</dbReference>
<dbReference type="EMBL" id="KV942087">
    <property type="protein sequence ID" value="PIO26902.1"/>
    <property type="molecule type" value="Genomic_DNA"/>
</dbReference>
<keyword evidence="2" id="KW-0546">Nucleotide metabolism</keyword>
<gene>
    <name evidence="3" type="ORF">AB205_0194530</name>
</gene>
<dbReference type="PANTHER" id="PTHR11359:SF2">
    <property type="entry name" value="AMP DEAMINASE 3"/>
    <property type="match status" value="1"/>
</dbReference>